<comment type="caution">
    <text evidence="1">The sequence shown here is derived from an EMBL/GenBank/DDBJ whole genome shotgun (WGS) entry which is preliminary data.</text>
</comment>
<gene>
    <name evidence="1" type="ORF">ACIKP7_07090</name>
</gene>
<dbReference type="Proteomes" id="UP001615411">
    <property type="component" value="Unassembled WGS sequence"/>
</dbReference>
<reference evidence="1" key="1">
    <citation type="submission" date="2024-10" db="EMBL/GenBank/DDBJ databases">
        <title>Aeromonas and Pseudomonas from the Cagarras Archipelago, Rio de Janeiro, Brazil.</title>
        <authorList>
            <person name="Canellas A.L.B."/>
            <person name="Laport M.S."/>
        </authorList>
    </citation>
    <scope>NUCLEOTIDE SEQUENCE</scope>
    <source>
        <strain evidence="1">ACP-7</strain>
    </source>
</reference>
<evidence type="ECO:0000313" key="2">
    <source>
        <dbReference type="Proteomes" id="UP001615411"/>
    </source>
</evidence>
<dbReference type="EMBL" id="JBIUGF010000015">
    <property type="protein sequence ID" value="MFJ1337893.1"/>
    <property type="molecule type" value="Genomic_DNA"/>
</dbReference>
<keyword evidence="2" id="KW-1185">Reference proteome</keyword>
<protein>
    <submittedName>
        <fullName evidence="1">Uncharacterized protein</fullName>
    </submittedName>
</protein>
<sequence>MRKIASTLVVITLALAATAVSAKGGNPKNNGNYDLNNVSTTPLYVWNNGKLVKNPQFAIERSTVKERNQEAISATDDVKQYE</sequence>
<name>A0ACC7LS20_9PSED</name>
<proteinExistence type="predicted"/>
<evidence type="ECO:0000313" key="1">
    <source>
        <dbReference type="EMBL" id="MFJ1337893.1"/>
    </source>
</evidence>
<organism evidence="1 2">
    <name type="scientific">Pseudomonas caricapapayae</name>
    <dbReference type="NCBI Taxonomy" id="46678"/>
    <lineage>
        <taxon>Bacteria</taxon>
        <taxon>Pseudomonadati</taxon>
        <taxon>Pseudomonadota</taxon>
        <taxon>Gammaproteobacteria</taxon>
        <taxon>Pseudomonadales</taxon>
        <taxon>Pseudomonadaceae</taxon>
        <taxon>Pseudomonas</taxon>
    </lineage>
</organism>
<accession>A0ACC7LS20</accession>